<reference evidence="19 20" key="1">
    <citation type="submission" date="2020-10" db="EMBL/GenBank/DDBJ databases">
        <authorList>
            <person name="Castelo-Branco R."/>
            <person name="Eusebio N."/>
            <person name="Adriana R."/>
            <person name="Vieira A."/>
            <person name="Brugerolle De Fraissinette N."/>
            <person name="Rezende De Castro R."/>
            <person name="Schneider M.P."/>
            <person name="Vasconcelos V."/>
            <person name="Leao P.N."/>
        </authorList>
    </citation>
    <scope>NUCLEOTIDE SEQUENCE [LARGE SCALE GENOMIC DNA]</scope>
    <source>
        <strain evidence="19 20">LEGE 00031</strain>
    </source>
</reference>
<evidence type="ECO:0000256" key="13">
    <source>
        <dbReference type="ARBA" id="ARBA00047833"/>
    </source>
</evidence>
<keyword evidence="15" id="KW-1133">Transmembrane helix</keyword>
<evidence type="ECO:0000256" key="5">
    <source>
        <dbReference type="ARBA" id="ARBA00022598"/>
    </source>
</evidence>
<dbReference type="Gene3D" id="3.40.50.720">
    <property type="entry name" value="NAD(P)-binding Rossmann-like Domain"/>
    <property type="match status" value="1"/>
</dbReference>
<keyword evidence="5 14" id="KW-0436">Ligase</keyword>
<evidence type="ECO:0000256" key="9">
    <source>
        <dbReference type="ARBA" id="ARBA00022960"/>
    </source>
</evidence>
<sequence>MRSVAVGAVDFSGRPFHFLGIGGIGMSALAYVLAKRHLPVSGSDLRRTHITDRLESVGAKIFQEQVPENLEYFQSLQVNPAVALPTGSPGSGLTLEQIAESASNGVNGNGRYQTHCLPQVVCSTAINEGNLEYQGAIAKNCPIYHRSDILAAMIAESRGIGVAGTHGKTTTSSLIGYVLKEAGLDPTIVVGGEVDAWQGNAYLGSGEYLVAEVDESDGSLTKHHPEIGIVTNIELDHPDHYSTLAEVVEIFHSFESHCQTLIGCLDCGVVRQHLSPSITYSLENRPEADYQARQIKRQAHGNEVEVWERGVCLGTMTVTLPGDHNISNALAAVAVGRLLGLDFPVIAQAIANFNGAKRRFECKGYCNGITFIDDYAHHPSELLATLAAARQKVTHGKYERVVAIFQPHRYSRTHTFMAEFATAFKDADLVVLTDIYSAGEQNPHNVRGEDLAKAVGQCHGHVVYQPQLTELREFLPKILRSGDLALFLGAGNLNQQIAPVLAACA</sequence>
<proteinExistence type="inferred from homology"/>
<evidence type="ECO:0000256" key="12">
    <source>
        <dbReference type="ARBA" id="ARBA00023316"/>
    </source>
</evidence>
<dbReference type="RefSeq" id="WP_194021098.1">
    <property type="nucleotide sequence ID" value="NZ_JADEVV010000074.1"/>
</dbReference>
<dbReference type="PANTHER" id="PTHR43445:SF3">
    <property type="entry name" value="UDP-N-ACETYLMURAMATE--L-ALANINE LIGASE"/>
    <property type="match status" value="1"/>
</dbReference>
<dbReference type="InterPro" id="IPR005758">
    <property type="entry name" value="UDP-N-AcMur_Ala_ligase_MurC"/>
</dbReference>
<organism evidence="19 20">
    <name type="scientific">Synechocystis salina LEGE 00031</name>
    <dbReference type="NCBI Taxonomy" id="1828736"/>
    <lineage>
        <taxon>Bacteria</taxon>
        <taxon>Bacillati</taxon>
        <taxon>Cyanobacteriota</taxon>
        <taxon>Cyanophyceae</taxon>
        <taxon>Synechococcales</taxon>
        <taxon>Merismopediaceae</taxon>
        <taxon>Synechocystis</taxon>
    </lineage>
</organism>
<dbReference type="EMBL" id="JADEVV010000074">
    <property type="protein sequence ID" value="MBE9255621.1"/>
    <property type="molecule type" value="Genomic_DNA"/>
</dbReference>
<evidence type="ECO:0000256" key="7">
    <source>
        <dbReference type="ARBA" id="ARBA00022741"/>
    </source>
</evidence>
<comment type="subcellular location">
    <subcellularLocation>
        <location evidence="1 14">Cytoplasm</location>
    </subcellularLocation>
</comment>
<keyword evidence="12 14" id="KW-0961">Cell wall biogenesis/degradation</keyword>
<dbReference type="InterPro" id="IPR013221">
    <property type="entry name" value="Mur_ligase_cen"/>
</dbReference>
<feature type="domain" description="Mur ligase central" evidence="18">
    <location>
        <begin position="162"/>
        <end position="335"/>
    </location>
</feature>
<comment type="function">
    <text evidence="14">Cell wall formation.</text>
</comment>
<evidence type="ECO:0000256" key="14">
    <source>
        <dbReference type="HAMAP-Rule" id="MF_00046"/>
    </source>
</evidence>
<dbReference type="SUPFAM" id="SSF53623">
    <property type="entry name" value="MurD-like peptide ligases, catalytic domain"/>
    <property type="match status" value="1"/>
</dbReference>
<keyword evidence="11 14" id="KW-0131">Cell cycle</keyword>
<dbReference type="Gene3D" id="3.40.1190.10">
    <property type="entry name" value="Mur-like, catalytic domain"/>
    <property type="match status" value="1"/>
</dbReference>
<dbReference type="InterPro" id="IPR036615">
    <property type="entry name" value="Mur_ligase_C_dom_sf"/>
</dbReference>
<comment type="pathway">
    <text evidence="2 14">Cell wall biogenesis; peptidoglycan biosynthesis.</text>
</comment>
<evidence type="ECO:0000259" key="17">
    <source>
        <dbReference type="Pfam" id="PF02875"/>
    </source>
</evidence>
<keyword evidence="15" id="KW-0472">Membrane</keyword>
<evidence type="ECO:0000313" key="20">
    <source>
        <dbReference type="Proteomes" id="UP000658720"/>
    </source>
</evidence>
<evidence type="ECO:0000256" key="10">
    <source>
        <dbReference type="ARBA" id="ARBA00022984"/>
    </source>
</evidence>
<evidence type="ECO:0000256" key="4">
    <source>
        <dbReference type="ARBA" id="ARBA00022490"/>
    </source>
</evidence>
<keyword evidence="7 14" id="KW-0547">Nucleotide-binding</keyword>
<feature type="domain" description="Mur ligase N-terminal catalytic" evidence="16">
    <location>
        <begin position="16"/>
        <end position="156"/>
    </location>
</feature>
<dbReference type="InterPro" id="IPR004101">
    <property type="entry name" value="Mur_ligase_C"/>
</dbReference>
<keyword evidence="10 14" id="KW-0573">Peptidoglycan synthesis</keyword>
<dbReference type="InterPro" id="IPR000713">
    <property type="entry name" value="Mur_ligase_N"/>
</dbReference>
<evidence type="ECO:0000256" key="15">
    <source>
        <dbReference type="SAM" id="Phobius"/>
    </source>
</evidence>
<keyword evidence="6 14" id="KW-0132">Cell division</keyword>
<evidence type="ECO:0000259" key="18">
    <source>
        <dbReference type="Pfam" id="PF08245"/>
    </source>
</evidence>
<keyword evidence="4 14" id="KW-0963">Cytoplasm</keyword>
<dbReference type="InterPro" id="IPR036565">
    <property type="entry name" value="Mur-like_cat_sf"/>
</dbReference>
<evidence type="ECO:0000256" key="3">
    <source>
        <dbReference type="ARBA" id="ARBA00012211"/>
    </source>
</evidence>
<feature type="domain" description="Mur ligase C-terminal" evidence="17">
    <location>
        <begin position="358"/>
        <end position="491"/>
    </location>
</feature>
<dbReference type="Pfam" id="PF02875">
    <property type="entry name" value="Mur_ligase_C"/>
    <property type="match status" value="1"/>
</dbReference>
<accession>A0ABR9VZF4</accession>
<evidence type="ECO:0000256" key="1">
    <source>
        <dbReference type="ARBA" id="ARBA00004496"/>
    </source>
</evidence>
<dbReference type="SUPFAM" id="SSF53244">
    <property type="entry name" value="MurD-like peptide ligases, peptide-binding domain"/>
    <property type="match status" value="1"/>
</dbReference>
<gene>
    <name evidence="14" type="primary">murC</name>
    <name evidence="19" type="ORF">IQ217_17630</name>
</gene>
<evidence type="ECO:0000256" key="2">
    <source>
        <dbReference type="ARBA" id="ARBA00004752"/>
    </source>
</evidence>
<keyword evidence="8 14" id="KW-0067">ATP-binding</keyword>
<evidence type="ECO:0000313" key="19">
    <source>
        <dbReference type="EMBL" id="MBE9255621.1"/>
    </source>
</evidence>
<dbReference type="InterPro" id="IPR050061">
    <property type="entry name" value="MurCDEF_pg_biosynth"/>
</dbReference>
<dbReference type="Pfam" id="PF08245">
    <property type="entry name" value="Mur_ligase_M"/>
    <property type="match status" value="1"/>
</dbReference>
<evidence type="ECO:0000256" key="11">
    <source>
        <dbReference type="ARBA" id="ARBA00023306"/>
    </source>
</evidence>
<dbReference type="EC" id="6.3.2.8" evidence="3 14"/>
<comment type="caution">
    <text evidence="19">The sequence shown here is derived from an EMBL/GenBank/DDBJ whole genome shotgun (WGS) entry which is preliminary data.</text>
</comment>
<comment type="catalytic activity">
    <reaction evidence="13 14">
        <text>UDP-N-acetyl-alpha-D-muramate + L-alanine + ATP = UDP-N-acetyl-alpha-D-muramoyl-L-alanine + ADP + phosphate + H(+)</text>
        <dbReference type="Rhea" id="RHEA:23372"/>
        <dbReference type="ChEBI" id="CHEBI:15378"/>
        <dbReference type="ChEBI" id="CHEBI:30616"/>
        <dbReference type="ChEBI" id="CHEBI:43474"/>
        <dbReference type="ChEBI" id="CHEBI:57972"/>
        <dbReference type="ChEBI" id="CHEBI:70757"/>
        <dbReference type="ChEBI" id="CHEBI:83898"/>
        <dbReference type="ChEBI" id="CHEBI:456216"/>
        <dbReference type="EC" id="6.3.2.8"/>
    </reaction>
</comment>
<dbReference type="HAMAP" id="MF_00046">
    <property type="entry name" value="MurC"/>
    <property type="match status" value="1"/>
</dbReference>
<keyword evidence="15" id="KW-0812">Transmembrane</keyword>
<dbReference type="PANTHER" id="PTHR43445">
    <property type="entry name" value="UDP-N-ACETYLMURAMATE--L-ALANINE LIGASE-RELATED"/>
    <property type="match status" value="1"/>
</dbReference>
<comment type="similarity">
    <text evidence="14">Belongs to the MurCDEF family.</text>
</comment>
<evidence type="ECO:0000259" key="16">
    <source>
        <dbReference type="Pfam" id="PF01225"/>
    </source>
</evidence>
<keyword evidence="9 14" id="KW-0133">Cell shape</keyword>
<protein>
    <recommendedName>
        <fullName evidence="3 14">UDP-N-acetylmuramate--L-alanine ligase</fullName>
        <ecNumber evidence="3 14">6.3.2.8</ecNumber>
    </recommendedName>
    <alternativeName>
        <fullName evidence="14">UDP-N-acetylmuramoyl-L-alanine synthetase</fullName>
    </alternativeName>
</protein>
<dbReference type="Proteomes" id="UP000658720">
    <property type="component" value="Unassembled WGS sequence"/>
</dbReference>
<dbReference type="Pfam" id="PF01225">
    <property type="entry name" value="Mur_ligase"/>
    <property type="match status" value="1"/>
</dbReference>
<dbReference type="GO" id="GO:0008763">
    <property type="term" value="F:UDP-N-acetylmuramate-L-alanine ligase activity"/>
    <property type="evidence" value="ECO:0007669"/>
    <property type="project" value="UniProtKB-EC"/>
</dbReference>
<dbReference type="NCBIfam" id="TIGR01082">
    <property type="entry name" value="murC"/>
    <property type="match status" value="1"/>
</dbReference>
<keyword evidence="20" id="KW-1185">Reference proteome</keyword>
<evidence type="ECO:0000256" key="8">
    <source>
        <dbReference type="ARBA" id="ARBA00022840"/>
    </source>
</evidence>
<feature type="transmembrane region" description="Helical" evidence="15">
    <location>
        <begin position="16"/>
        <end position="34"/>
    </location>
</feature>
<dbReference type="SUPFAM" id="SSF51984">
    <property type="entry name" value="MurCD N-terminal domain"/>
    <property type="match status" value="1"/>
</dbReference>
<evidence type="ECO:0000256" key="6">
    <source>
        <dbReference type="ARBA" id="ARBA00022618"/>
    </source>
</evidence>
<name>A0ABR9VZF4_9SYNC</name>
<feature type="binding site" evidence="14">
    <location>
        <begin position="164"/>
        <end position="170"/>
    </location>
    <ligand>
        <name>ATP</name>
        <dbReference type="ChEBI" id="CHEBI:30616"/>
    </ligand>
</feature>
<dbReference type="Gene3D" id="3.90.190.20">
    <property type="entry name" value="Mur ligase, C-terminal domain"/>
    <property type="match status" value="1"/>
</dbReference>